<proteinExistence type="predicted"/>
<evidence type="ECO:0000313" key="2">
    <source>
        <dbReference type="EMBL" id="SHI90915.1"/>
    </source>
</evidence>
<dbReference type="PROSITE" id="PS51257">
    <property type="entry name" value="PROKAR_LIPOPROTEIN"/>
    <property type="match status" value="1"/>
</dbReference>
<protein>
    <recommendedName>
        <fullName evidence="4">Transposase</fullName>
    </recommendedName>
</protein>
<gene>
    <name evidence="2" type="ORF">SAMN05216246_10713</name>
</gene>
<keyword evidence="1" id="KW-0812">Transmembrane</keyword>
<reference evidence="2 3" key="1">
    <citation type="submission" date="2016-11" db="EMBL/GenBank/DDBJ databases">
        <authorList>
            <person name="Varghese N."/>
            <person name="Submissions S."/>
        </authorList>
    </citation>
    <scope>NUCLEOTIDE SEQUENCE [LARGE SCALE GENOMIC DNA]</scope>
    <source>
        <strain evidence="2 3">PA</strain>
    </source>
</reference>
<evidence type="ECO:0000256" key="1">
    <source>
        <dbReference type="SAM" id="Phobius"/>
    </source>
</evidence>
<dbReference type="Proteomes" id="UP000184390">
    <property type="component" value="Unassembled WGS sequence"/>
</dbReference>
<comment type="caution">
    <text evidence="2">The sequence shown here is derived from an EMBL/GenBank/DDBJ whole genome shotgun (WGS) entry which is preliminary data.</text>
</comment>
<evidence type="ECO:0000313" key="3">
    <source>
        <dbReference type="Proteomes" id="UP000184390"/>
    </source>
</evidence>
<organism evidence="2 3">
    <name type="scientific">Actinomyces denticolens</name>
    <dbReference type="NCBI Taxonomy" id="52767"/>
    <lineage>
        <taxon>Bacteria</taxon>
        <taxon>Bacillati</taxon>
        <taxon>Actinomycetota</taxon>
        <taxon>Actinomycetes</taxon>
        <taxon>Actinomycetales</taxon>
        <taxon>Actinomycetaceae</taxon>
        <taxon>Actinomyces</taxon>
    </lineage>
</organism>
<feature type="transmembrane region" description="Helical" evidence="1">
    <location>
        <begin position="21"/>
        <end position="40"/>
    </location>
</feature>
<keyword evidence="1" id="KW-0472">Membrane</keyword>
<accession>A0ABY1IAZ9</accession>
<dbReference type="EMBL" id="FQYL01000007">
    <property type="protein sequence ID" value="SHI90915.1"/>
    <property type="molecule type" value="Genomic_DNA"/>
</dbReference>
<sequence>MDDHSRLAYSQMVLDDERGSTVAALISWVIAFFGCSAITVEAEMTDNGAW</sequence>
<name>A0ABY1IAZ9_9ACTO</name>
<evidence type="ECO:0008006" key="4">
    <source>
        <dbReference type="Google" id="ProtNLM"/>
    </source>
</evidence>
<keyword evidence="1" id="KW-1133">Transmembrane helix</keyword>
<keyword evidence="3" id="KW-1185">Reference proteome</keyword>